<dbReference type="PANTHER" id="PTHR31649:SF10">
    <property type="entry name" value="IP19903P-RELATED"/>
    <property type="match status" value="1"/>
</dbReference>
<dbReference type="Pfam" id="PF11901">
    <property type="entry name" value="DM9"/>
    <property type="match status" value="1"/>
</dbReference>
<comment type="caution">
    <text evidence="1">The sequence shown here is derived from an EMBL/GenBank/DDBJ whole genome shotgun (WGS) entry which is preliminary data.</text>
</comment>
<dbReference type="EMBL" id="JALNTZ010000008">
    <property type="protein sequence ID" value="KAJ3644183.1"/>
    <property type="molecule type" value="Genomic_DNA"/>
</dbReference>
<gene>
    <name evidence="1" type="ORF">Zmor_026853</name>
</gene>
<organism evidence="1 2">
    <name type="scientific">Zophobas morio</name>
    <dbReference type="NCBI Taxonomy" id="2755281"/>
    <lineage>
        <taxon>Eukaryota</taxon>
        <taxon>Metazoa</taxon>
        <taxon>Ecdysozoa</taxon>
        <taxon>Arthropoda</taxon>
        <taxon>Hexapoda</taxon>
        <taxon>Insecta</taxon>
        <taxon>Pterygota</taxon>
        <taxon>Neoptera</taxon>
        <taxon>Endopterygota</taxon>
        <taxon>Coleoptera</taxon>
        <taxon>Polyphaga</taxon>
        <taxon>Cucujiformia</taxon>
        <taxon>Tenebrionidae</taxon>
        <taxon>Zophobas</taxon>
    </lineage>
</organism>
<proteinExistence type="predicted"/>
<dbReference type="AlphaFoldDB" id="A0AA38M5X7"/>
<sequence length="187" mass="20536">MSHPHSSRQKSIASGMVDILSYCALLPYSQFLNSAPEDATYETTFSWVNSCIGDKTVPPMAVPMGFDAQGHPIYIERAHFNNELTPAHVVPARRVAYVPHNGKEHIVENYQLLCINLKWVPAQGGQVPPGAVQTGHNKDGSPLYVGRVCHGGAWIVGKIHPKFSVCCFPCHGQELTADKYEALVCHM</sequence>
<dbReference type="Proteomes" id="UP001168821">
    <property type="component" value="Unassembled WGS sequence"/>
</dbReference>
<evidence type="ECO:0000313" key="1">
    <source>
        <dbReference type="EMBL" id="KAJ3644183.1"/>
    </source>
</evidence>
<dbReference type="SMART" id="SM00696">
    <property type="entry name" value="DM9"/>
    <property type="match status" value="2"/>
</dbReference>
<dbReference type="InterPro" id="IPR006616">
    <property type="entry name" value="DM9_repeat"/>
</dbReference>
<dbReference type="PANTHER" id="PTHR31649">
    <property type="entry name" value="AGAP009604-PA"/>
    <property type="match status" value="1"/>
</dbReference>
<protein>
    <submittedName>
        <fullName evidence="1">Uncharacterized protein</fullName>
    </submittedName>
</protein>
<evidence type="ECO:0000313" key="2">
    <source>
        <dbReference type="Proteomes" id="UP001168821"/>
    </source>
</evidence>
<reference evidence="1" key="1">
    <citation type="journal article" date="2023" name="G3 (Bethesda)">
        <title>Whole genome assemblies of Zophobas morio and Tenebrio molitor.</title>
        <authorList>
            <person name="Kaur S."/>
            <person name="Stinson S.A."/>
            <person name="diCenzo G.C."/>
        </authorList>
    </citation>
    <scope>NUCLEOTIDE SEQUENCE</scope>
    <source>
        <strain evidence="1">QUZm001</strain>
    </source>
</reference>
<name>A0AA38M5X7_9CUCU</name>
<accession>A0AA38M5X7</accession>
<keyword evidence="2" id="KW-1185">Reference proteome</keyword>